<gene>
    <name evidence="2" type="ORF">A2561_01985</name>
</gene>
<dbReference type="AlphaFoldDB" id="A0A1G2JMH6"/>
<evidence type="ECO:0000313" key="3">
    <source>
        <dbReference type="Proteomes" id="UP000178935"/>
    </source>
</evidence>
<keyword evidence="1" id="KW-1133">Transmembrane helix</keyword>
<name>A0A1G2JMH6_9BACT</name>
<feature type="transmembrane region" description="Helical" evidence="1">
    <location>
        <begin position="9"/>
        <end position="27"/>
    </location>
</feature>
<feature type="transmembrane region" description="Helical" evidence="1">
    <location>
        <begin position="39"/>
        <end position="64"/>
    </location>
</feature>
<keyword evidence="1" id="KW-0812">Transmembrane</keyword>
<feature type="transmembrane region" description="Helical" evidence="1">
    <location>
        <begin position="219"/>
        <end position="244"/>
    </location>
</feature>
<reference evidence="2 3" key="1">
    <citation type="journal article" date="2016" name="Nat. Commun.">
        <title>Thousands of microbial genomes shed light on interconnected biogeochemical processes in an aquifer system.</title>
        <authorList>
            <person name="Anantharaman K."/>
            <person name="Brown C.T."/>
            <person name="Hug L.A."/>
            <person name="Sharon I."/>
            <person name="Castelle C.J."/>
            <person name="Probst A.J."/>
            <person name="Thomas B.C."/>
            <person name="Singh A."/>
            <person name="Wilkins M.J."/>
            <person name="Karaoz U."/>
            <person name="Brodie E.L."/>
            <person name="Williams K.H."/>
            <person name="Hubbard S.S."/>
            <person name="Banfield J.F."/>
        </authorList>
    </citation>
    <scope>NUCLEOTIDE SEQUENCE [LARGE SCALE GENOMIC DNA]</scope>
</reference>
<organism evidence="2 3">
    <name type="scientific">Candidatus Staskawiczbacteria bacterium RIFOXYD1_FULL_32_13</name>
    <dbReference type="NCBI Taxonomy" id="1802234"/>
    <lineage>
        <taxon>Bacteria</taxon>
        <taxon>Candidatus Staskawicziibacteriota</taxon>
    </lineage>
</organism>
<dbReference type="EMBL" id="MHPU01000026">
    <property type="protein sequence ID" value="OGZ88347.1"/>
    <property type="molecule type" value="Genomic_DNA"/>
</dbReference>
<feature type="transmembrane region" description="Helical" evidence="1">
    <location>
        <begin position="189"/>
        <end position="213"/>
    </location>
</feature>
<accession>A0A1G2JMH6</accession>
<feature type="transmembrane region" description="Helical" evidence="1">
    <location>
        <begin position="76"/>
        <end position="97"/>
    </location>
</feature>
<feature type="transmembrane region" description="Helical" evidence="1">
    <location>
        <begin position="125"/>
        <end position="144"/>
    </location>
</feature>
<evidence type="ECO:0000256" key="1">
    <source>
        <dbReference type="SAM" id="Phobius"/>
    </source>
</evidence>
<dbReference type="Proteomes" id="UP000178935">
    <property type="component" value="Unassembled WGS sequence"/>
</dbReference>
<evidence type="ECO:0000313" key="2">
    <source>
        <dbReference type="EMBL" id="OGZ88347.1"/>
    </source>
</evidence>
<protein>
    <submittedName>
        <fullName evidence="2">Uncharacterized protein</fullName>
    </submittedName>
</protein>
<feature type="transmembrane region" description="Helical" evidence="1">
    <location>
        <begin position="164"/>
        <end position="182"/>
    </location>
</feature>
<sequence>MKISYWSKFGIVGLFFGIMASIFYSLVHTGPISEEPPVIIGLTCYYLIFGVVAGLLFDIIFVVINKIRGSKIKLKMWQQGAVIGFIFSLLGSIIVFYFRDLELLGIFLTPLILTFVIIEKGGVLWVHLIHLLSYSLVGAFLGWFWETLLSRGISQDIKIKRLSIINIVLLILLPIIVILTIFGSSDDVLLVLSYILNIIFGIIFILSILFYGIFKKNKIIFISTIIVIILFLIVILGIVIYNLYSYNEYKKLKQQEEYFKQLVSNWKIYVNYQYGFTMRYPESWENYNIINSLWNDQSLDDYINCQNNCNGPLLIFQNPKLLTEKQFRGIEIMIISHPRQGKEVSTINREKLTEKLNFIDIFGKSGENRETDFIILNNNSESNLITKEVEEIKQIIKTFDTFFIDAD</sequence>
<comment type="caution">
    <text evidence="2">The sequence shown here is derived from an EMBL/GenBank/DDBJ whole genome shotgun (WGS) entry which is preliminary data.</text>
</comment>
<proteinExistence type="predicted"/>
<keyword evidence="1" id="KW-0472">Membrane</keyword>